<comment type="subcellular location">
    <subcellularLocation>
        <location evidence="1">Membrane</location>
        <topology evidence="1">Multi-pass membrane protein</topology>
    </subcellularLocation>
</comment>
<reference evidence="8" key="1">
    <citation type="submission" date="2015-02" db="EMBL/GenBank/DDBJ databases">
        <title>Genome sequencing for Strongylocentrotus purpuratus.</title>
        <authorList>
            <person name="Murali S."/>
            <person name="Liu Y."/>
            <person name="Vee V."/>
            <person name="English A."/>
            <person name="Wang M."/>
            <person name="Skinner E."/>
            <person name="Han Y."/>
            <person name="Muzny D.M."/>
            <person name="Worley K.C."/>
            <person name="Gibbs R.A."/>
        </authorList>
    </citation>
    <scope>NUCLEOTIDE SEQUENCE</scope>
</reference>
<protein>
    <recommendedName>
        <fullName evidence="9">Mpv17-like protein 2</fullName>
    </recommendedName>
</protein>
<reference evidence="7" key="2">
    <citation type="submission" date="2021-01" db="UniProtKB">
        <authorList>
            <consortium name="EnsemblMetazoa"/>
        </authorList>
    </citation>
    <scope>IDENTIFICATION</scope>
</reference>
<keyword evidence="8" id="KW-1185">Reference proteome</keyword>
<evidence type="ECO:0008006" key="9">
    <source>
        <dbReference type="Google" id="ProtNLM"/>
    </source>
</evidence>
<keyword evidence="3 6" id="KW-0812">Transmembrane</keyword>
<accession>A0A7M7PP14</accession>
<dbReference type="EnsemblMetazoa" id="XM_030996446">
    <property type="protein sequence ID" value="XP_030852306"/>
    <property type="gene ID" value="LOC105438674"/>
</dbReference>
<dbReference type="Proteomes" id="UP000007110">
    <property type="component" value="Unassembled WGS sequence"/>
</dbReference>
<dbReference type="AlphaFoldDB" id="A0A7M7PP14"/>
<organism evidence="7 8">
    <name type="scientific">Strongylocentrotus purpuratus</name>
    <name type="common">Purple sea urchin</name>
    <dbReference type="NCBI Taxonomy" id="7668"/>
    <lineage>
        <taxon>Eukaryota</taxon>
        <taxon>Metazoa</taxon>
        <taxon>Echinodermata</taxon>
        <taxon>Eleutherozoa</taxon>
        <taxon>Echinozoa</taxon>
        <taxon>Echinoidea</taxon>
        <taxon>Euechinoidea</taxon>
        <taxon>Echinacea</taxon>
        <taxon>Camarodonta</taxon>
        <taxon>Echinidea</taxon>
        <taxon>Strongylocentrotidae</taxon>
        <taxon>Strongylocentrotus</taxon>
    </lineage>
</organism>
<dbReference type="PANTHER" id="PTHR11266">
    <property type="entry name" value="PEROXISOMAL MEMBRANE PROTEIN 2, PXMP2 MPV17"/>
    <property type="match status" value="1"/>
</dbReference>
<dbReference type="RefSeq" id="XP_030852306.1">
    <property type="nucleotide sequence ID" value="XM_030996446.1"/>
</dbReference>
<dbReference type="Pfam" id="PF04117">
    <property type="entry name" value="Mpv17_PMP22"/>
    <property type="match status" value="1"/>
</dbReference>
<proteinExistence type="inferred from homology"/>
<sequence length="192" mass="22212">MIRHITRKLFSPKYLVWTNIASGGIILTCGDAVEQYREILKKRKQQQIQRWNMKRTGCMFAIGIALGPFNHYWYVYLDRFLPGIAASTVATKIVLDEIIASPVLTISFLVGLGLCEGKPLSDCGTMVKEKFPTIWMMDLIVWTPAQWINFRCLPFPVRVVYVNTLDMMWSMFLSFYTYNDGPLDHQREDSEV</sequence>
<feature type="transmembrane region" description="Helical" evidence="6">
    <location>
        <begin position="54"/>
        <end position="73"/>
    </location>
</feature>
<keyword evidence="4 6" id="KW-1133">Transmembrane helix</keyword>
<dbReference type="PANTHER" id="PTHR11266:SF8">
    <property type="entry name" value="MPV17-LIKE PROTEIN 2"/>
    <property type="match status" value="1"/>
</dbReference>
<feature type="transmembrane region" description="Helical" evidence="6">
    <location>
        <begin position="93"/>
        <end position="115"/>
    </location>
</feature>
<evidence type="ECO:0000256" key="6">
    <source>
        <dbReference type="RuleBase" id="RU363053"/>
    </source>
</evidence>
<name>A0A7M7PP14_STRPU</name>
<evidence type="ECO:0000256" key="4">
    <source>
        <dbReference type="ARBA" id="ARBA00022989"/>
    </source>
</evidence>
<dbReference type="GeneID" id="105438674"/>
<evidence type="ECO:0000313" key="8">
    <source>
        <dbReference type="Proteomes" id="UP000007110"/>
    </source>
</evidence>
<evidence type="ECO:0000256" key="2">
    <source>
        <dbReference type="ARBA" id="ARBA00006824"/>
    </source>
</evidence>
<evidence type="ECO:0000256" key="5">
    <source>
        <dbReference type="ARBA" id="ARBA00023136"/>
    </source>
</evidence>
<keyword evidence="5 6" id="KW-0472">Membrane</keyword>
<dbReference type="InterPro" id="IPR007248">
    <property type="entry name" value="Mpv17_PMP22"/>
</dbReference>
<evidence type="ECO:0000313" key="7">
    <source>
        <dbReference type="EnsemblMetazoa" id="XP_030852306"/>
    </source>
</evidence>
<dbReference type="GO" id="GO:0016020">
    <property type="term" value="C:membrane"/>
    <property type="evidence" value="ECO:0007669"/>
    <property type="project" value="UniProtKB-SubCell"/>
</dbReference>
<evidence type="ECO:0000256" key="3">
    <source>
        <dbReference type="ARBA" id="ARBA00022692"/>
    </source>
</evidence>
<evidence type="ECO:0000256" key="1">
    <source>
        <dbReference type="ARBA" id="ARBA00004141"/>
    </source>
</evidence>
<comment type="similarity">
    <text evidence="2 6">Belongs to the peroxisomal membrane protein PXMP2/4 family.</text>
</comment>